<dbReference type="GO" id="GO:0008168">
    <property type="term" value="F:methyltransferase activity"/>
    <property type="evidence" value="ECO:0007669"/>
    <property type="project" value="UniProtKB-KW"/>
</dbReference>
<dbReference type="Gene3D" id="3.40.50.150">
    <property type="entry name" value="Vaccinia Virus protein VP39"/>
    <property type="match status" value="1"/>
</dbReference>
<evidence type="ECO:0000313" key="1">
    <source>
        <dbReference type="EMBL" id="QGW27989.1"/>
    </source>
</evidence>
<proteinExistence type="predicted"/>
<accession>A0A6I6GS97</accession>
<gene>
    <name evidence="1" type="ORF">GLV81_07660</name>
</gene>
<reference evidence="1 2" key="1">
    <citation type="submission" date="2019-11" db="EMBL/GenBank/DDBJ databases">
        <authorList>
            <person name="Im W.T."/>
        </authorList>
    </citation>
    <scope>NUCLEOTIDE SEQUENCE [LARGE SCALE GENOMIC DNA]</scope>
    <source>
        <strain evidence="1 2">SB-02</strain>
    </source>
</reference>
<keyword evidence="1" id="KW-0489">Methyltransferase</keyword>
<keyword evidence="2" id="KW-1185">Reference proteome</keyword>
<name>A0A6I6GS97_9BACT</name>
<dbReference type="KEGG" id="fls:GLV81_07660"/>
<dbReference type="GO" id="GO:0032259">
    <property type="term" value="P:methylation"/>
    <property type="evidence" value="ECO:0007669"/>
    <property type="project" value="UniProtKB-KW"/>
</dbReference>
<dbReference type="CDD" id="cd02440">
    <property type="entry name" value="AdoMet_MTases"/>
    <property type="match status" value="1"/>
</dbReference>
<dbReference type="Pfam" id="PF13489">
    <property type="entry name" value="Methyltransf_23"/>
    <property type="match status" value="1"/>
</dbReference>
<evidence type="ECO:0000313" key="2">
    <source>
        <dbReference type="Proteomes" id="UP000426027"/>
    </source>
</evidence>
<keyword evidence="1" id="KW-0808">Transferase</keyword>
<organism evidence="1 2">
    <name type="scientific">Phnomibacter ginsenosidimutans</name>
    <dbReference type="NCBI Taxonomy" id="2676868"/>
    <lineage>
        <taxon>Bacteria</taxon>
        <taxon>Pseudomonadati</taxon>
        <taxon>Bacteroidota</taxon>
        <taxon>Chitinophagia</taxon>
        <taxon>Chitinophagales</taxon>
        <taxon>Chitinophagaceae</taxon>
        <taxon>Phnomibacter</taxon>
    </lineage>
</organism>
<dbReference type="Proteomes" id="UP000426027">
    <property type="component" value="Chromosome"/>
</dbReference>
<protein>
    <submittedName>
        <fullName evidence="1">Methyltransferase domain-containing protein</fullName>
    </submittedName>
</protein>
<dbReference type="SUPFAM" id="SSF53335">
    <property type="entry name" value="S-adenosyl-L-methionine-dependent methyltransferases"/>
    <property type="match status" value="1"/>
</dbReference>
<dbReference type="AlphaFoldDB" id="A0A6I6GS97"/>
<dbReference type="PANTHER" id="PTHR43861">
    <property type="entry name" value="TRANS-ACONITATE 2-METHYLTRANSFERASE-RELATED"/>
    <property type="match status" value="1"/>
</dbReference>
<dbReference type="EMBL" id="CP046566">
    <property type="protein sequence ID" value="QGW27989.1"/>
    <property type="molecule type" value="Genomic_DNA"/>
</dbReference>
<dbReference type="PANTHER" id="PTHR43861:SF6">
    <property type="entry name" value="METHYLTRANSFERASE TYPE 11"/>
    <property type="match status" value="1"/>
</dbReference>
<dbReference type="RefSeq" id="WP_157478275.1">
    <property type="nucleotide sequence ID" value="NZ_CP046566.1"/>
</dbReference>
<sequence length="301" mass="33822">MSVSVVEYTSCPVCGGSRIAHVMSCKDYTVSGEQFSIAACADCTVRFTQSVPDAAHIGPYYQSDNYISHSDTNKGLVSKLYKLARTYTLAKKRKDVQRATQRRTGQLLDVGCGTGAFLHAMQQAGWQVTGLEPDATARANAQRLYQLQPQDPAALYHMPAQQFDAITMWHVLEHIHDLHGYLKAFQHCLKADGTLMIAVPNYLSKDAQQYGRHWAAYDVPRHLYHFTPASIEVLARQHGFVVKKIQPMWLDAFYIAMLSEQYQHGKGNLPAAFLAGLRSVWHAYRHPGTCSSQVYWLQKQA</sequence>
<dbReference type="InterPro" id="IPR029063">
    <property type="entry name" value="SAM-dependent_MTases_sf"/>
</dbReference>